<feature type="region of interest" description="Disordered" evidence="2">
    <location>
        <begin position="495"/>
        <end position="514"/>
    </location>
</feature>
<feature type="domain" description="Solute-binding protein family 3/N-terminal" evidence="3">
    <location>
        <begin position="54"/>
        <end position="275"/>
    </location>
</feature>
<sequence length="514" mass="53542">MKVLGHARWAGPRRSAWVVAAFVVLAAVWAPWLARPASAAPTAVPVPNGGDGPVWRYGMLADYPPFQVWPAGGWPGGADLELLNAAAARAGGRIEPVRYTDFTQLLGDLTAGRIDVASAMARTPERVQHLAFGPPYARVEQVLVARSRDGDVPLSPDLAGRRVAVIDGYASASAVARLFPLAPRVAVTDVADGLRALGEGRADLFIESARVVAETLDRLKLPDLRIARTVVLDSGDLHLASSPGAAGRLAPLAAALDALGESERQARIVRWSAAEPVPLQRPFALSGDERARLAALPPLRVAVLAGQAPFSLVGDDGAPAGLSVDVLQATLARLALPPPSWRVMDARDALAALRAGQVDLALGLPELAARGWGIGYVGPFIEHPLMLVAARRSGLWSMEQMAGRRLALPALQAPQTLLLARYPQVRPGECAMVTDCLAQVQRGEAEAMVADVVSLAVVLGGGGFDDLQFVGTAGDLRHARDGGVTGAAPAGAAAAAGAGRRDGRRPACHQAAMA</sequence>
<gene>
    <name evidence="4" type="ORF">ENE75_13025</name>
</gene>
<dbReference type="Proteomes" id="UP000288178">
    <property type="component" value="Unassembled WGS sequence"/>
</dbReference>
<evidence type="ECO:0000259" key="3">
    <source>
        <dbReference type="SMART" id="SM00062"/>
    </source>
</evidence>
<name>A0A437JWE3_9BURK</name>
<evidence type="ECO:0000313" key="5">
    <source>
        <dbReference type="Proteomes" id="UP000288178"/>
    </source>
</evidence>
<organism evidence="4 5">
    <name type="scientific">Rubrivivax albus</name>
    <dbReference type="NCBI Taxonomy" id="2499835"/>
    <lineage>
        <taxon>Bacteria</taxon>
        <taxon>Pseudomonadati</taxon>
        <taxon>Pseudomonadota</taxon>
        <taxon>Betaproteobacteria</taxon>
        <taxon>Burkholderiales</taxon>
        <taxon>Sphaerotilaceae</taxon>
        <taxon>Rubrivivax</taxon>
    </lineage>
</organism>
<dbReference type="Pfam" id="PF00497">
    <property type="entry name" value="SBP_bac_3"/>
    <property type="match status" value="2"/>
</dbReference>
<evidence type="ECO:0000256" key="2">
    <source>
        <dbReference type="SAM" id="MobiDB-lite"/>
    </source>
</evidence>
<protein>
    <submittedName>
        <fullName evidence="4">Transporter substrate-binding domain-containing protein</fullName>
    </submittedName>
</protein>
<feature type="domain" description="Solute-binding protein family 3/N-terminal" evidence="3">
    <location>
        <begin position="298"/>
        <end position="507"/>
    </location>
</feature>
<keyword evidence="5" id="KW-1185">Reference proteome</keyword>
<dbReference type="SMART" id="SM00062">
    <property type="entry name" value="PBPb"/>
    <property type="match status" value="2"/>
</dbReference>
<evidence type="ECO:0000313" key="4">
    <source>
        <dbReference type="EMBL" id="RVT51725.1"/>
    </source>
</evidence>
<proteinExistence type="predicted"/>
<keyword evidence="1" id="KW-0732">Signal</keyword>
<dbReference type="AlphaFoldDB" id="A0A437JWE3"/>
<dbReference type="Gene3D" id="3.40.190.10">
    <property type="entry name" value="Periplasmic binding protein-like II"/>
    <property type="match status" value="4"/>
</dbReference>
<reference evidence="4 5" key="1">
    <citation type="submission" date="2019-01" db="EMBL/GenBank/DDBJ databases">
        <authorList>
            <person name="Chen W.-M."/>
        </authorList>
    </citation>
    <scope>NUCLEOTIDE SEQUENCE [LARGE SCALE GENOMIC DNA]</scope>
    <source>
        <strain evidence="4 5">ICH-3</strain>
    </source>
</reference>
<comment type="caution">
    <text evidence="4">The sequence shown here is derived from an EMBL/GenBank/DDBJ whole genome shotgun (WGS) entry which is preliminary data.</text>
</comment>
<dbReference type="CDD" id="cd01007">
    <property type="entry name" value="PBP2_BvgS_HisK_like"/>
    <property type="match status" value="1"/>
</dbReference>
<dbReference type="SUPFAM" id="SSF53850">
    <property type="entry name" value="Periplasmic binding protein-like II"/>
    <property type="match status" value="2"/>
</dbReference>
<dbReference type="PANTHER" id="PTHR35936:SF17">
    <property type="entry name" value="ARGININE-BINDING EXTRACELLULAR PROTEIN ARTP"/>
    <property type="match status" value="1"/>
</dbReference>
<accession>A0A437JWE3</accession>
<evidence type="ECO:0000256" key="1">
    <source>
        <dbReference type="ARBA" id="ARBA00022729"/>
    </source>
</evidence>
<dbReference type="EMBL" id="SACT01000003">
    <property type="protein sequence ID" value="RVT51725.1"/>
    <property type="molecule type" value="Genomic_DNA"/>
</dbReference>
<dbReference type="InterPro" id="IPR001638">
    <property type="entry name" value="Solute-binding_3/MltF_N"/>
</dbReference>
<dbReference type="PANTHER" id="PTHR35936">
    <property type="entry name" value="MEMBRANE-BOUND LYTIC MUREIN TRANSGLYCOSYLASE F"/>
    <property type="match status" value="1"/>
</dbReference>